<dbReference type="CDD" id="cd03191">
    <property type="entry name" value="GST_C_Zeta"/>
    <property type="match status" value="1"/>
</dbReference>
<dbReference type="GO" id="GO:0004364">
    <property type="term" value="F:glutathione transferase activity"/>
    <property type="evidence" value="ECO:0007669"/>
    <property type="project" value="UniProtKB-EC"/>
</dbReference>
<dbReference type="SFLD" id="SFLDG00358">
    <property type="entry name" value="Main_(cytGST)"/>
    <property type="match status" value="1"/>
</dbReference>
<dbReference type="InterPro" id="IPR005955">
    <property type="entry name" value="GST_Zeta"/>
</dbReference>
<comment type="cofactor">
    <cofactor evidence="2">
        <name>glutathione</name>
        <dbReference type="ChEBI" id="CHEBI:57925"/>
    </cofactor>
</comment>
<dbReference type="Pfam" id="PF14497">
    <property type="entry name" value="GST_C_3"/>
    <property type="match status" value="1"/>
</dbReference>
<dbReference type="PROSITE" id="PS50405">
    <property type="entry name" value="GST_CTER"/>
    <property type="match status" value="1"/>
</dbReference>
<dbReference type="Proteomes" id="UP001430953">
    <property type="component" value="Unassembled WGS sequence"/>
</dbReference>
<evidence type="ECO:0000256" key="2">
    <source>
        <dbReference type="ARBA" id="ARBA00001955"/>
    </source>
</evidence>
<dbReference type="PANTHER" id="PTHR42673:SF4">
    <property type="entry name" value="MALEYLACETOACETATE ISOMERASE"/>
    <property type="match status" value="1"/>
</dbReference>
<dbReference type="SUPFAM" id="SSF47616">
    <property type="entry name" value="GST C-terminal domain-like"/>
    <property type="match status" value="1"/>
</dbReference>
<keyword evidence="9" id="KW-0585">Phenylalanine catabolism</keyword>
<dbReference type="NCBIfam" id="TIGR01262">
    <property type="entry name" value="maiA"/>
    <property type="match status" value="1"/>
</dbReference>
<feature type="domain" description="GST N-terminal" evidence="12">
    <location>
        <begin position="7"/>
        <end position="90"/>
    </location>
</feature>
<dbReference type="GO" id="GO:0006572">
    <property type="term" value="P:L-tyrosine catabolic process"/>
    <property type="evidence" value="ECO:0007669"/>
    <property type="project" value="UniProtKB-KW"/>
</dbReference>
<evidence type="ECO:0000256" key="6">
    <source>
        <dbReference type="ARBA" id="ARBA00022490"/>
    </source>
</evidence>
<evidence type="ECO:0000259" key="13">
    <source>
        <dbReference type="PROSITE" id="PS50405"/>
    </source>
</evidence>
<keyword evidence="6" id="KW-0963">Cytoplasm</keyword>
<keyword evidence="15" id="KW-1185">Reference proteome</keyword>
<dbReference type="InterPro" id="IPR040079">
    <property type="entry name" value="Glutathione_S-Trfase"/>
</dbReference>
<dbReference type="GO" id="GO:0005739">
    <property type="term" value="C:mitochondrion"/>
    <property type="evidence" value="ECO:0007669"/>
    <property type="project" value="TreeGrafter"/>
</dbReference>
<dbReference type="PROSITE" id="PS50404">
    <property type="entry name" value="GST_NTER"/>
    <property type="match status" value="1"/>
</dbReference>
<dbReference type="GO" id="GO:0006559">
    <property type="term" value="P:L-phenylalanine catabolic process"/>
    <property type="evidence" value="ECO:0007669"/>
    <property type="project" value="UniProtKB-KW"/>
</dbReference>
<gene>
    <name evidence="14" type="ORF">PUN28_012330</name>
</gene>
<comment type="catalytic activity">
    <reaction evidence="11">
        <text>RX + glutathione = an S-substituted glutathione + a halide anion + H(+)</text>
        <dbReference type="Rhea" id="RHEA:16437"/>
        <dbReference type="ChEBI" id="CHEBI:15378"/>
        <dbReference type="ChEBI" id="CHEBI:16042"/>
        <dbReference type="ChEBI" id="CHEBI:17792"/>
        <dbReference type="ChEBI" id="CHEBI:57925"/>
        <dbReference type="ChEBI" id="CHEBI:90779"/>
        <dbReference type="EC" id="2.5.1.18"/>
    </reaction>
</comment>
<evidence type="ECO:0000259" key="12">
    <source>
        <dbReference type="PROSITE" id="PS50404"/>
    </source>
</evidence>
<dbReference type="InterPro" id="IPR036282">
    <property type="entry name" value="Glutathione-S-Trfase_C_sf"/>
</dbReference>
<dbReference type="InterPro" id="IPR010987">
    <property type="entry name" value="Glutathione-S-Trfase_C-like"/>
</dbReference>
<evidence type="ECO:0000256" key="11">
    <source>
        <dbReference type="ARBA" id="ARBA00047960"/>
    </source>
</evidence>
<dbReference type="Gene3D" id="3.40.30.10">
    <property type="entry name" value="Glutaredoxin"/>
    <property type="match status" value="1"/>
</dbReference>
<reference evidence="14 15" key="1">
    <citation type="submission" date="2023-03" db="EMBL/GenBank/DDBJ databases">
        <title>High recombination rates correlate with genetic variation in Cardiocondyla obscurior ants.</title>
        <authorList>
            <person name="Errbii M."/>
        </authorList>
    </citation>
    <scope>NUCLEOTIDE SEQUENCE [LARGE SCALE GENOMIC DNA]</scope>
    <source>
        <strain evidence="14">Alpha-2009</strain>
        <tissue evidence="14">Whole body</tissue>
    </source>
</reference>
<dbReference type="InterPro" id="IPR004046">
    <property type="entry name" value="GST_C"/>
</dbReference>
<comment type="similarity">
    <text evidence="5">Belongs to the GST superfamily. Zeta family.</text>
</comment>
<evidence type="ECO:0000313" key="15">
    <source>
        <dbReference type="Proteomes" id="UP001430953"/>
    </source>
</evidence>
<dbReference type="SUPFAM" id="SSF52833">
    <property type="entry name" value="Thioredoxin-like"/>
    <property type="match status" value="1"/>
</dbReference>
<keyword evidence="8" id="KW-0828">Tyrosine catabolism</keyword>
<dbReference type="GO" id="GO:0006749">
    <property type="term" value="P:glutathione metabolic process"/>
    <property type="evidence" value="ECO:0007669"/>
    <property type="project" value="TreeGrafter"/>
</dbReference>
<comment type="pathway">
    <text evidence="4">Amino-acid degradation; L-phenylalanine degradation; acetoacetate and fumarate from L-phenylalanine: step 5/6.</text>
</comment>
<evidence type="ECO:0000256" key="8">
    <source>
        <dbReference type="ARBA" id="ARBA00022878"/>
    </source>
</evidence>
<evidence type="ECO:0000256" key="7">
    <source>
        <dbReference type="ARBA" id="ARBA00022679"/>
    </source>
</evidence>
<dbReference type="InterPro" id="IPR034333">
    <property type="entry name" value="GST_Zeta_N"/>
</dbReference>
<dbReference type="SFLD" id="SFLDS00019">
    <property type="entry name" value="Glutathione_Transferase_(cytos"/>
    <property type="match status" value="1"/>
</dbReference>
<dbReference type="GO" id="GO:0016034">
    <property type="term" value="F:maleylacetoacetate isomerase activity"/>
    <property type="evidence" value="ECO:0007669"/>
    <property type="project" value="UniProtKB-EC"/>
</dbReference>
<name>A0AAW2FDF9_9HYME</name>
<protein>
    <recommendedName>
        <fullName evidence="16">Maleylacetoacetate isomerase</fullName>
    </recommendedName>
</protein>
<proteinExistence type="inferred from homology"/>
<evidence type="ECO:0000256" key="10">
    <source>
        <dbReference type="ARBA" id="ARBA00023235"/>
    </source>
</evidence>
<dbReference type="CDD" id="cd03042">
    <property type="entry name" value="GST_N_Zeta"/>
    <property type="match status" value="1"/>
</dbReference>
<dbReference type="FunFam" id="1.20.1050.10:FF:000010">
    <property type="entry name" value="Maleylacetoacetate isomerase isoform 1"/>
    <property type="match status" value="1"/>
</dbReference>
<evidence type="ECO:0008006" key="16">
    <source>
        <dbReference type="Google" id="ProtNLM"/>
    </source>
</evidence>
<keyword evidence="7" id="KW-0808">Transferase</keyword>
<dbReference type="Gene3D" id="1.20.1050.10">
    <property type="match status" value="1"/>
</dbReference>
<dbReference type="PANTHER" id="PTHR42673">
    <property type="entry name" value="MALEYLACETOACETATE ISOMERASE"/>
    <property type="match status" value="1"/>
</dbReference>
<sequence length="234" mass="27264">MMHKQNNETILYSYWRSSCSWRVRIALNFKEVSYEIRPIDIVKGNGEQHSDEFSQINPMKKVPALHIDNLTLIESMNILEYLEETRPNPRLMPTDPVKRARAREICEVIVSGIQPLQNVSLLKHIEDKRKREWPKYWITRGFTAVEKLLSSSAGKYCVGDEITLADCCLVPQIYNARRFNVNLEPFPTILKVDHHLENHPKYKSGDHCRKLPTVTAVARSEFSLKFRYKSPPIN</sequence>
<evidence type="ECO:0000313" key="14">
    <source>
        <dbReference type="EMBL" id="KAL0113014.1"/>
    </source>
</evidence>
<comment type="catalytic activity">
    <reaction evidence="1">
        <text>4-maleylacetoacetate = 4-fumarylacetoacetate</text>
        <dbReference type="Rhea" id="RHEA:14817"/>
        <dbReference type="ChEBI" id="CHEBI:17105"/>
        <dbReference type="ChEBI" id="CHEBI:18034"/>
        <dbReference type="EC" id="5.2.1.2"/>
    </reaction>
</comment>
<evidence type="ECO:0000256" key="5">
    <source>
        <dbReference type="ARBA" id="ARBA00010007"/>
    </source>
</evidence>
<dbReference type="InterPro" id="IPR004045">
    <property type="entry name" value="Glutathione_S-Trfase_N"/>
</dbReference>
<dbReference type="AlphaFoldDB" id="A0AAW2FDF9"/>
<organism evidence="14 15">
    <name type="scientific">Cardiocondyla obscurior</name>
    <dbReference type="NCBI Taxonomy" id="286306"/>
    <lineage>
        <taxon>Eukaryota</taxon>
        <taxon>Metazoa</taxon>
        <taxon>Ecdysozoa</taxon>
        <taxon>Arthropoda</taxon>
        <taxon>Hexapoda</taxon>
        <taxon>Insecta</taxon>
        <taxon>Pterygota</taxon>
        <taxon>Neoptera</taxon>
        <taxon>Endopterygota</taxon>
        <taxon>Hymenoptera</taxon>
        <taxon>Apocrita</taxon>
        <taxon>Aculeata</taxon>
        <taxon>Formicoidea</taxon>
        <taxon>Formicidae</taxon>
        <taxon>Myrmicinae</taxon>
        <taxon>Cardiocondyla</taxon>
    </lineage>
</organism>
<feature type="domain" description="GST C-terminal" evidence="13">
    <location>
        <begin position="95"/>
        <end position="232"/>
    </location>
</feature>
<comment type="subcellular location">
    <subcellularLocation>
        <location evidence="3">Cytoplasm</location>
    </subcellularLocation>
</comment>
<dbReference type="EMBL" id="JADYXP020000012">
    <property type="protein sequence ID" value="KAL0113014.1"/>
    <property type="molecule type" value="Genomic_DNA"/>
</dbReference>
<comment type="caution">
    <text evidence="14">The sequence shown here is derived from an EMBL/GenBank/DDBJ whole genome shotgun (WGS) entry which is preliminary data.</text>
</comment>
<evidence type="ECO:0000256" key="4">
    <source>
        <dbReference type="ARBA" id="ARBA00004671"/>
    </source>
</evidence>
<dbReference type="InterPro" id="IPR036249">
    <property type="entry name" value="Thioredoxin-like_sf"/>
</dbReference>
<dbReference type="FunFam" id="3.40.30.10:FF:000041">
    <property type="entry name" value="Maleylacetoacetate isomerase isoform 1"/>
    <property type="match status" value="1"/>
</dbReference>
<evidence type="ECO:0000256" key="3">
    <source>
        <dbReference type="ARBA" id="ARBA00004496"/>
    </source>
</evidence>
<dbReference type="InterPro" id="IPR034330">
    <property type="entry name" value="GST_Zeta_C"/>
</dbReference>
<dbReference type="Pfam" id="PF02798">
    <property type="entry name" value="GST_N"/>
    <property type="match status" value="1"/>
</dbReference>
<accession>A0AAW2FDF9</accession>
<evidence type="ECO:0000256" key="9">
    <source>
        <dbReference type="ARBA" id="ARBA00023232"/>
    </source>
</evidence>
<keyword evidence="10" id="KW-0413">Isomerase</keyword>
<evidence type="ECO:0000256" key="1">
    <source>
        <dbReference type="ARBA" id="ARBA00001622"/>
    </source>
</evidence>